<evidence type="ECO:0000256" key="1">
    <source>
        <dbReference type="SAM" id="Phobius"/>
    </source>
</evidence>
<keyword evidence="1" id="KW-0472">Membrane</keyword>
<keyword evidence="4" id="KW-1185">Reference proteome</keyword>
<dbReference type="Pfam" id="PF20151">
    <property type="entry name" value="DUF6533"/>
    <property type="match status" value="1"/>
</dbReference>
<evidence type="ECO:0000313" key="3">
    <source>
        <dbReference type="EMBL" id="KAH9839443.1"/>
    </source>
</evidence>
<evidence type="ECO:0000259" key="2">
    <source>
        <dbReference type="Pfam" id="PF20151"/>
    </source>
</evidence>
<keyword evidence="1" id="KW-0812">Transmembrane</keyword>
<feature type="domain" description="DUF6533" evidence="2">
    <location>
        <begin position="38"/>
        <end position="78"/>
    </location>
</feature>
<organism evidence="3 4">
    <name type="scientific">Rhodofomes roseus</name>
    <dbReference type="NCBI Taxonomy" id="34475"/>
    <lineage>
        <taxon>Eukaryota</taxon>
        <taxon>Fungi</taxon>
        <taxon>Dikarya</taxon>
        <taxon>Basidiomycota</taxon>
        <taxon>Agaricomycotina</taxon>
        <taxon>Agaricomycetes</taxon>
        <taxon>Polyporales</taxon>
        <taxon>Rhodofomes</taxon>
    </lineage>
</organism>
<feature type="transmembrane region" description="Helical" evidence="1">
    <location>
        <begin position="144"/>
        <end position="165"/>
    </location>
</feature>
<dbReference type="GeneID" id="72007113"/>
<dbReference type="Proteomes" id="UP000814176">
    <property type="component" value="Unassembled WGS sequence"/>
</dbReference>
<feature type="transmembrane region" description="Helical" evidence="1">
    <location>
        <begin position="227"/>
        <end position="247"/>
    </location>
</feature>
<dbReference type="RefSeq" id="XP_047781198.1">
    <property type="nucleotide sequence ID" value="XM_047926381.1"/>
</dbReference>
<dbReference type="EMBL" id="JADCUA010000006">
    <property type="protein sequence ID" value="KAH9839443.1"/>
    <property type="molecule type" value="Genomic_DNA"/>
</dbReference>
<feature type="transmembrane region" description="Helical" evidence="1">
    <location>
        <begin position="104"/>
        <end position="132"/>
    </location>
</feature>
<feature type="transmembrane region" description="Helical" evidence="1">
    <location>
        <begin position="65"/>
        <end position="84"/>
    </location>
</feature>
<comment type="caution">
    <text evidence="3">The sequence shown here is derived from an EMBL/GenBank/DDBJ whole genome shotgun (WGS) entry which is preliminary data.</text>
</comment>
<sequence>MDVLVFRDVYATRYLQGTHILAFAEGWSCLTRLGLVAIGLTALFYDHTLTFADEVRLVWLAPRSLAKYAFLFNRYLVLATLIGVACEMCGFIGDVFTDLHRCKYFLFVVSMIAVMSIGITNMLVLLRVVILWDARPSVLKLMMVAYVASLIAQVITLILTLLHILPGMAWSPLAGMCISSKSSHIIVAVWASPMLFELFVLISTALNAVDRPTSARTPIARALCSDGILYFVGVTTLRALNVALAGASLSRPSFTLLGVFFVWAMTTTLINRSLLQFRVQRDHWEDDIVLVERSTSPNEGRRSNNNSLDINKSIEVTEDSVAEVDMMWASRLERSWRYR</sequence>
<accession>A0ABQ8KMZ8</accession>
<feature type="transmembrane region" description="Helical" evidence="1">
    <location>
        <begin position="185"/>
        <end position="206"/>
    </location>
</feature>
<name>A0ABQ8KMZ8_9APHY</name>
<keyword evidence="1" id="KW-1133">Transmembrane helix</keyword>
<proteinExistence type="predicted"/>
<gene>
    <name evidence="3" type="ORF">C8Q71DRAFT_831932</name>
</gene>
<dbReference type="InterPro" id="IPR045340">
    <property type="entry name" value="DUF6533"/>
</dbReference>
<reference evidence="3 4" key="1">
    <citation type="journal article" date="2021" name="Environ. Microbiol.">
        <title>Gene family expansions and transcriptome signatures uncover fungal adaptations to wood decay.</title>
        <authorList>
            <person name="Hage H."/>
            <person name="Miyauchi S."/>
            <person name="Viragh M."/>
            <person name="Drula E."/>
            <person name="Min B."/>
            <person name="Chaduli D."/>
            <person name="Navarro D."/>
            <person name="Favel A."/>
            <person name="Norest M."/>
            <person name="Lesage-Meessen L."/>
            <person name="Balint B."/>
            <person name="Merenyi Z."/>
            <person name="de Eugenio L."/>
            <person name="Morin E."/>
            <person name="Martinez A.T."/>
            <person name="Baldrian P."/>
            <person name="Stursova M."/>
            <person name="Martinez M.J."/>
            <person name="Novotny C."/>
            <person name="Magnuson J.K."/>
            <person name="Spatafora J.W."/>
            <person name="Maurice S."/>
            <person name="Pangilinan J."/>
            <person name="Andreopoulos W."/>
            <person name="LaButti K."/>
            <person name="Hundley H."/>
            <person name="Na H."/>
            <person name="Kuo A."/>
            <person name="Barry K."/>
            <person name="Lipzen A."/>
            <person name="Henrissat B."/>
            <person name="Riley R."/>
            <person name="Ahrendt S."/>
            <person name="Nagy L.G."/>
            <person name="Grigoriev I.V."/>
            <person name="Martin F."/>
            <person name="Rosso M.N."/>
        </authorList>
    </citation>
    <scope>NUCLEOTIDE SEQUENCE [LARGE SCALE GENOMIC DNA]</scope>
    <source>
        <strain evidence="3 4">CIRM-BRFM 1785</strain>
    </source>
</reference>
<feature type="transmembrane region" description="Helical" evidence="1">
    <location>
        <begin position="253"/>
        <end position="271"/>
    </location>
</feature>
<protein>
    <recommendedName>
        <fullName evidence="2">DUF6533 domain-containing protein</fullName>
    </recommendedName>
</protein>
<evidence type="ECO:0000313" key="4">
    <source>
        <dbReference type="Proteomes" id="UP000814176"/>
    </source>
</evidence>